<dbReference type="PROSITE" id="PS50850">
    <property type="entry name" value="MFS"/>
    <property type="match status" value="1"/>
</dbReference>
<feature type="transmembrane region" description="Helical" evidence="7">
    <location>
        <begin position="153"/>
        <end position="171"/>
    </location>
</feature>
<dbReference type="GO" id="GO:0016020">
    <property type="term" value="C:membrane"/>
    <property type="evidence" value="ECO:0007669"/>
    <property type="project" value="UniProtKB-SubCell"/>
</dbReference>
<dbReference type="Pfam" id="PF07690">
    <property type="entry name" value="MFS_1"/>
    <property type="match status" value="1"/>
</dbReference>
<reference evidence="9 10" key="1">
    <citation type="submission" date="2019-06" db="EMBL/GenBank/DDBJ databases">
        <title>Draft genome sequence of the filamentous fungus Phialemoniopsis curvata isolated from diesel fuel.</title>
        <authorList>
            <person name="Varaljay V.A."/>
            <person name="Lyon W.J."/>
            <person name="Crouch A.L."/>
            <person name="Drake C.E."/>
            <person name="Hollomon J.M."/>
            <person name="Nadeau L.J."/>
            <person name="Nunn H.S."/>
            <person name="Stevenson B.S."/>
            <person name="Bojanowski C.L."/>
            <person name="Crookes-Goodson W.J."/>
        </authorList>
    </citation>
    <scope>NUCLEOTIDE SEQUENCE [LARGE SCALE GENOMIC DNA]</scope>
    <source>
        <strain evidence="9 10">D216</strain>
    </source>
</reference>
<evidence type="ECO:0000256" key="1">
    <source>
        <dbReference type="ARBA" id="ARBA00004141"/>
    </source>
</evidence>
<feature type="transmembrane region" description="Helical" evidence="7">
    <location>
        <begin position="282"/>
        <end position="299"/>
    </location>
</feature>
<feature type="transmembrane region" description="Helical" evidence="7">
    <location>
        <begin position="311"/>
        <end position="329"/>
    </location>
</feature>
<feature type="transmembrane region" description="Helical" evidence="7">
    <location>
        <begin position="536"/>
        <end position="556"/>
    </location>
</feature>
<dbReference type="AlphaFoldDB" id="A0A507BM21"/>
<comment type="subcellular location">
    <subcellularLocation>
        <location evidence="1">Membrane</location>
        <topology evidence="1">Multi-pass membrane protein</topology>
    </subcellularLocation>
</comment>
<sequence>MSHEASSEKKGDSDLRSASGTGMASGQALGEKAAVPRSDESTDTASTVTGGVDRDDDGRDGDGGAVEQVESHASTTIPYSKARCIALVATVTGAAFNNTFSVQAVVIILPTIGKELDIPDSRLQWIVSAYSLAFGCFLLLWGRIADLYGKKRIFVWGTVGVAVATIITPFVPNEIAFDLLRGLAGFGAAANVPTALGILGVTFPPGKAKNFAFAAYGAGAPLGSILGNILAGFVASYASWKWVFGVMAILSGIAAVVGVWVIPSPTATLHGEGVKAKNTIDWVGAVLVTLGLFGLLFALTEGNVVGWSTPWIPVVIVLSVVLMVLFVLWQRRLENRGRRAPLMKVSMFHSKQFSAAMLIMALSFSSFNGFMIYATYFYQSYQGLGALQTTLRFIPTGVVGVATSFVVAHLLHRVPTWILLLVGSLCIALCNLLFAVPIPSTTSYWAYGLEAMSLSVIGVDTAWPSLTLFTSQALPKSDQALGGALVNAVGQVGRAIGLAIATAIQTAVMASARGVTVEQVGPVLPWDEPSLQGLRTASWFNFAVGALPVIVAIVAFRGSGVLGSAKAKEPAVAPQQRRRQRDEEAAVVAEVAEAK</sequence>
<feature type="transmembrane region" description="Helical" evidence="7">
    <location>
        <begin position="213"/>
        <end position="236"/>
    </location>
</feature>
<keyword evidence="3 7" id="KW-0812">Transmembrane</keyword>
<evidence type="ECO:0000313" key="10">
    <source>
        <dbReference type="Proteomes" id="UP000319257"/>
    </source>
</evidence>
<dbReference type="InterPro" id="IPR036259">
    <property type="entry name" value="MFS_trans_sf"/>
</dbReference>
<dbReference type="Proteomes" id="UP000319257">
    <property type="component" value="Unassembled WGS sequence"/>
</dbReference>
<feature type="domain" description="Major facilitator superfamily (MFS) profile" evidence="8">
    <location>
        <begin position="87"/>
        <end position="560"/>
    </location>
</feature>
<dbReference type="InParanoid" id="A0A507BM21"/>
<dbReference type="GeneID" id="41970336"/>
<evidence type="ECO:0000256" key="5">
    <source>
        <dbReference type="ARBA" id="ARBA00023136"/>
    </source>
</evidence>
<dbReference type="PANTHER" id="PTHR42718:SF9">
    <property type="entry name" value="MAJOR FACILITATOR SUPERFAMILY MULTIDRUG TRANSPORTER MFSC"/>
    <property type="match status" value="1"/>
</dbReference>
<protein>
    <recommendedName>
        <fullName evidence="8">Major facilitator superfamily (MFS) profile domain-containing protein</fullName>
    </recommendedName>
</protein>
<evidence type="ECO:0000256" key="3">
    <source>
        <dbReference type="ARBA" id="ARBA00022692"/>
    </source>
</evidence>
<proteinExistence type="predicted"/>
<keyword evidence="2" id="KW-0813">Transport</keyword>
<evidence type="ECO:0000313" key="9">
    <source>
        <dbReference type="EMBL" id="TPX17788.1"/>
    </source>
</evidence>
<feature type="transmembrane region" description="Helical" evidence="7">
    <location>
        <begin position="242"/>
        <end position="262"/>
    </location>
</feature>
<feature type="region of interest" description="Disordered" evidence="6">
    <location>
        <begin position="1"/>
        <end position="72"/>
    </location>
</feature>
<evidence type="ECO:0000256" key="2">
    <source>
        <dbReference type="ARBA" id="ARBA00022448"/>
    </source>
</evidence>
<feature type="compositionally biased region" description="Basic and acidic residues" evidence="6">
    <location>
        <begin position="1"/>
        <end position="15"/>
    </location>
</feature>
<feature type="transmembrane region" description="Helical" evidence="7">
    <location>
        <begin position="123"/>
        <end position="141"/>
    </location>
</feature>
<comment type="caution">
    <text evidence="9">The sequence shown here is derived from an EMBL/GenBank/DDBJ whole genome shotgun (WGS) entry which is preliminary data.</text>
</comment>
<dbReference type="Gene3D" id="1.20.1250.20">
    <property type="entry name" value="MFS general substrate transporter like domains"/>
    <property type="match status" value="2"/>
</dbReference>
<keyword evidence="4 7" id="KW-1133">Transmembrane helix</keyword>
<evidence type="ECO:0000256" key="4">
    <source>
        <dbReference type="ARBA" id="ARBA00022989"/>
    </source>
</evidence>
<feature type="transmembrane region" description="Helical" evidence="7">
    <location>
        <begin position="390"/>
        <end position="411"/>
    </location>
</feature>
<dbReference type="OrthoDB" id="440755at2759"/>
<evidence type="ECO:0000256" key="6">
    <source>
        <dbReference type="SAM" id="MobiDB-lite"/>
    </source>
</evidence>
<evidence type="ECO:0000256" key="7">
    <source>
        <dbReference type="SAM" id="Phobius"/>
    </source>
</evidence>
<feature type="transmembrane region" description="Helical" evidence="7">
    <location>
        <begin position="418"/>
        <end position="438"/>
    </location>
</feature>
<feature type="transmembrane region" description="Helical" evidence="7">
    <location>
        <begin position="84"/>
        <end position="111"/>
    </location>
</feature>
<feature type="transmembrane region" description="Helical" evidence="7">
    <location>
        <begin position="183"/>
        <end position="201"/>
    </location>
</feature>
<keyword evidence="10" id="KW-1185">Reference proteome</keyword>
<name>A0A507BM21_9PEZI</name>
<dbReference type="EMBL" id="SKBQ01000012">
    <property type="protein sequence ID" value="TPX17788.1"/>
    <property type="molecule type" value="Genomic_DNA"/>
</dbReference>
<dbReference type="PANTHER" id="PTHR42718">
    <property type="entry name" value="MAJOR FACILITATOR SUPERFAMILY MULTIDRUG TRANSPORTER MFSC"/>
    <property type="match status" value="1"/>
</dbReference>
<dbReference type="InterPro" id="IPR011701">
    <property type="entry name" value="MFS"/>
</dbReference>
<keyword evidence="5 7" id="KW-0472">Membrane</keyword>
<dbReference type="RefSeq" id="XP_030999499.1">
    <property type="nucleotide sequence ID" value="XM_031137127.1"/>
</dbReference>
<gene>
    <name evidence="9" type="ORF">E0L32_002889</name>
</gene>
<accession>A0A507BM21</accession>
<dbReference type="GO" id="GO:0022857">
    <property type="term" value="F:transmembrane transporter activity"/>
    <property type="evidence" value="ECO:0007669"/>
    <property type="project" value="InterPro"/>
</dbReference>
<feature type="compositionally biased region" description="Basic and acidic residues" evidence="6">
    <location>
        <begin position="52"/>
        <end position="62"/>
    </location>
</feature>
<feature type="transmembrane region" description="Helical" evidence="7">
    <location>
        <begin position="353"/>
        <end position="378"/>
    </location>
</feature>
<dbReference type="InterPro" id="IPR020846">
    <property type="entry name" value="MFS_dom"/>
</dbReference>
<organism evidence="9 10">
    <name type="scientific">Thyridium curvatum</name>
    <dbReference type="NCBI Taxonomy" id="1093900"/>
    <lineage>
        <taxon>Eukaryota</taxon>
        <taxon>Fungi</taxon>
        <taxon>Dikarya</taxon>
        <taxon>Ascomycota</taxon>
        <taxon>Pezizomycotina</taxon>
        <taxon>Sordariomycetes</taxon>
        <taxon>Sordariomycetidae</taxon>
        <taxon>Thyridiales</taxon>
        <taxon>Thyridiaceae</taxon>
        <taxon>Thyridium</taxon>
    </lineage>
</organism>
<evidence type="ECO:0000259" key="8">
    <source>
        <dbReference type="PROSITE" id="PS50850"/>
    </source>
</evidence>
<dbReference type="SUPFAM" id="SSF103473">
    <property type="entry name" value="MFS general substrate transporter"/>
    <property type="match status" value="1"/>
</dbReference>